<sequence length="176" mass="18985">MTASMERLCDWVVNKDKVWVHGDRITDGHVALDMRLTPGLDPAEVGRDGQWVLRKAQPSRWVAEQHPDLSDVIPDQADGADWSEVAWSAWVTRGLRIGALRGAAVAVDHGWLSRLQPGYRIEGAPGHGLLRIVTKNPEPSLLSGGAVHRTVIGVVMPTPIEGSGAVLEAIVQDLAG</sequence>
<proteinExistence type="predicted"/>
<dbReference type="RefSeq" id="WP_254076157.1">
    <property type="nucleotide sequence ID" value="NZ_JAUSYA010000001.1"/>
</dbReference>
<dbReference type="EMBL" id="JAUSYA010000001">
    <property type="protein sequence ID" value="MDQ0687236.1"/>
    <property type="molecule type" value="Genomic_DNA"/>
</dbReference>
<comment type="caution">
    <text evidence="1">The sequence shown here is derived from an EMBL/GenBank/DDBJ whole genome shotgun (WGS) entry which is preliminary data.</text>
</comment>
<name>A0ABU0QAP3_STRAH</name>
<accession>A0ABU0QAP3</accession>
<dbReference type="Proteomes" id="UP001243364">
    <property type="component" value="Unassembled WGS sequence"/>
</dbReference>
<keyword evidence="2" id="KW-1185">Reference proteome</keyword>
<reference evidence="1 2" key="1">
    <citation type="submission" date="2023-07" db="EMBL/GenBank/DDBJ databases">
        <title>Comparative genomics of wheat-associated soil bacteria to identify genetic determinants of phenazine resistance.</title>
        <authorList>
            <person name="Mouncey N."/>
        </authorList>
    </citation>
    <scope>NUCLEOTIDE SEQUENCE [LARGE SCALE GENOMIC DNA]</scope>
    <source>
        <strain evidence="1 2">W4I19-2</strain>
    </source>
</reference>
<evidence type="ECO:0000313" key="1">
    <source>
        <dbReference type="EMBL" id="MDQ0687236.1"/>
    </source>
</evidence>
<protein>
    <submittedName>
        <fullName evidence="1">Uncharacterized protein</fullName>
    </submittedName>
</protein>
<gene>
    <name evidence="1" type="ORF">QFZ56_006199</name>
</gene>
<organism evidence="1 2">
    <name type="scientific">Streptomyces achromogenes</name>
    <dbReference type="NCBI Taxonomy" id="67255"/>
    <lineage>
        <taxon>Bacteria</taxon>
        <taxon>Bacillati</taxon>
        <taxon>Actinomycetota</taxon>
        <taxon>Actinomycetes</taxon>
        <taxon>Kitasatosporales</taxon>
        <taxon>Streptomycetaceae</taxon>
        <taxon>Streptomyces</taxon>
    </lineage>
</organism>
<evidence type="ECO:0000313" key="2">
    <source>
        <dbReference type="Proteomes" id="UP001243364"/>
    </source>
</evidence>